<dbReference type="EMBL" id="MSPP01000001">
    <property type="protein sequence ID" value="OUD10875.1"/>
    <property type="molecule type" value="Genomic_DNA"/>
</dbReference>
<gene>
    <name evidence="2" type="ORF">BVC71_05230</name>
</gene>
<reference evidence="2 3" key="1">
    <citation type="submission" date="2016-12" db="EMBL/GenBank/DDBJ databases">
        <title>The draft genome sequence of HSLHS2.</title>
        <authorList>
            <person name="Hu D."/>
            <person name="Wang L."/>
            <person name="Shao Z."/>
        </authorList>
    </citation>
    <scope>NUCLEOTIDE SEQUENCE [LARGE SCALE GENOMIC DNA]</scope>
    <source>
        <strain evidence="2">MCCC 1A06712</strain>
    </source>
</reference>
<accession>A0A251X3A2</accession>
<evidence type="ECO:0000313" key="2">
    <source>
        <dbReference type="EMBL" id="OUD10875.1"/>
    </source>
</evidence>
<organism evidence="2 3">
    <name type="scientific">Marivivens niveibacter</name>
    <dbReference type="NCBI Taxonomy" id="1930667"/>
    <lineage>
        <taxon>Bacteria</taxon>
        <taxon>Pseudomonadati</taxon>
        <taxon>Pseudomonadota</taxon>
        <taxon>Alphaproteobacteria</taxon>
        <taxon>Rhodobacterales</taxon>
        <taxon>Paracoccaceae</taxon>
        <taxon>Marivivens group</taxon>
        <taxon>Marivivens</taxon>
    </lineage>
</organism>
<proteinExistence type="predicted"/>
<protein>
    <recommendedName>
        <fullName evidence="4">DUF2059 domain-containing protein</fullName>
    </recommendedName>
</protein>
<keyword evidence="1" id="KW-0732">Signal</keyword>
<evidence type="ECO:0000313" key="3">
    <source>
        <dbReference type="Proteomes" id="UP000194664"/>
    </source>
</evidence>
<name>A0A251X3A2_9RHOB</name>
<dbReference type="AlphaFoldDB" id="A0A251X3A2"/>
<feature type="chain" id="PRO_5012174178" description="DUF2059 domain-containing protein" evidence="1">
    <location>
        <begin position="20"/>
        <end position="270"/>
    </location>
</feature>
<comment type="caution">
    <text evidence="2">The sequence shown here is derived from an EMBL/GenBank/DDBJ whole genome shotgun (WGS) entry which is preliminary data.</text>
</comment>
<dbReference type="RefSeq" id="WP_086450520.1">
    <property type="nucleotide sequence ID" value="NZ_MSPP01000001.1"/>
</dbReference>
<dbReference type="OrthoDB" id="7841298at2"/>
<keyword evidence="3" id="KW-1185">Reference proteome</keyword>
<dbReference type="Proteomes" id="UP000194664">
    <property type="component" value="Unassembled WGS sequence"/>
</dbReference>
<evidence type="ECO:0008006" key="4">
    <source>
        <dbReference type="Google" id="ProtNLM"/>
    </source>
</evidence>
<feature type="signal peptide" evidence="1">
    <location>
        <begin position="1"/>
        <end position="19"/>
    </location>
</feature>
<sequence length="270" mass="29956">MKKLIPYVAAVSVAFPAAAQENSQAERLFDLLEQPAFIEILVQEGQDMASEIAVYNFSTVYLDAWDAKVDALMDADTIEASMFAQFEAALDGVDVDSYVTYFESGYGAETIAAEIAARSIMSDPFLSSQAIEKAHMQMPMGRFEQIDTFLNVSGYIEQSVAFALTDQYNFSRGLLDGGAIQGMTESDLAAMVWDQEEFITDSTNEWFQGYLYLVFENLSDDAIDELISFTASEQGRTLNQILLAAQGDLFSMINYELGREAAKFMIQSDL</sequence>
<evidence type="ECO:0000256" key="1">
    <source>
        <dbReference type="SAM" id="SignalP"/>
    </source>
</evidence>